<reference evidence="1 2" key="1">
    <citation type="journal article" date="2023" name="bioRxiv">
        <title>Conserved and derived expression patterns and positive selection on dental genes reveal complex evolutionary context of ever-growing rodent molars.</title>
        <authorList>
            <person name="Calamari Z.T."/>
            <person name="Song A."/>
            <person name="Cohen E."/>
            <person name="Akter M."/>
            <person name="Roy R.D."/>
            <person name="Hallikas O."/>
            <person name="Christensen M.M."/>
            <person name="Li P."/>
            <person name="Marangoni P."/>
            <person name="Jernvall J."/>
            <person name="Klein O.D."/>
        </authorList>
    </citation>
    <scope>NUCLEOTIDE SEQUENCE [LARGE SCALE GENOMIC DNA]</scope>
    <source>
        <strain evidence="1">V071</strain>
    </source>
</reference>
<comment type="caution">
    <text evidence="1">The sequence shown here is derived from an EMBL/GenBank/DDBJ whole genome shotgun (WGS) entry which is preliminary data.</text>
</comment>
<sequence>MNGAVQPQVPEEMGTIANLRIRRNHLSHRVLHKPLKETVKQELLRNYQRKEHFQKTSLKIR</sequence>
<organism evidence="1 2">
    <name type="scientific">Myodes glareolus</name>
    <name type="common">Bank vole</name>
    <name type="synonym">Clethrionomys glareolus</name>
    <dbReference type="NCBI Taxonomy" id="447135"/>
    <lineage>
        <taxon>Eukaryota</taxon>
        <taxon>Metazoa</taxon>
        <taxon>Chordata</taxon>
        <taxon>Craniata</taxon>
        <taxon>Vertebrata</taxon>
        <taxon>Euteleostomi</taxon>
        <taxon>Mammalia</taxon>
        <taxon>Eutheria</taxon>
        <taxon>Euarchontoglires</taxon>
        <taxon>Glires</taxon>
        <taxon>Rodentia</taxon>
        <taxon>Myomorpha</taxon>
        <taxon>Muroidea</taxon>
        <taxon>Cricetidae</taxon>
        <taxon>Arvicolinae</taxon>
        <taxon>Myodes</taxon>
    </lineage>
</organism>
<evidence type="ECO:0000313" key="2">
    <source>
        <dbReference type="Proteomes" id="UP001488838"/>
    </source>
</evidence>
<keyword evidence="2" id="KW-1185">Reference proteome</keyword>
<dbReference type="EMBL" id="JBBHLL010000286">
    <property type="protein sequence ID" value="KAK7806948.1"/>
    <property type="molecule type" value="Genomic_DNA"/>
</dbReference>
<gene>
    <name evidence="1" type="ORF">U0070_009441</name>
</gene>
<evidence type="ECO:0000313" key="1">
    <source>
        <dbReference type="EMBL" id="KAK7806948.1"/>
    </source>
</evidence>
<accession>A0AAW0HY16</accession>
<name>A0AAW0HY16_MYOGA</name>
<proteinExistence type="predicted"/>
<protein>
    <submittedName>
        <fullName evidence="1">Uncharacterized protein</fullName>
    </submittedName>
</protein>
<dbReference type="Proteomes" id="UP001488838">
    <property type="component" value="Unassembled WGS sequence"/>
</dbReference>
<dbReference type="AlphaFoldDB" id="A0AAW0HY16"/>